<gene>
    <name evidence="9" type="ORF">NAT47_04950</name>
</gene>
<dbReference type="EMBL" id="JAMLJN010000003">
    <property type="protein sequence ID" value="MCL9769759.1"/>
    <property type="molecule type" value="Genomic_DNA"/>
</dbReference>
<evidence type="ECO:0000256" key="4">
    <source>
        <dbReference type="ARBA" id="ARBA00022692"/>
    </source>
</evidence>
<evidence type="ECO:0000313" key="9">
    <source>
        <dbReference type="EMBL" id="MCL9769759.1"/>
    </source>
</evidence>
<reference evidence="9 10" key="1">
    <citation type="submission" date="2022-05" db="EMBL/GenBank/DDBJ databases">
        <title>Flavobacterium sp., isolated from activated sludge.</title>
        <authorList>
            <person name="Ran Q."/>
        </authorList>
    </citation>
    <scope>NUCLEOTIDE SEQUENCE [LARGE SCALE GENOMIC DNA]</scope>
    <source>
        <strain evidence="9 10">HXWNR69</strain>
    </source>
</reference>
<evidence type="ECO:0000256" key="5">
    <source>
        <dbReference type="ARBA" id="ARBA00022989"/>
    </source>
</evidence>
<evidence type="ECO:0000256" key="6">
    <source>
        <dbReference type="ARBA" id="ARBA00023136"/>
    </source>
</evidence>
<keyword evidence="3" id="KW-0808">Transferase</keyword>
<keyword evidence="10" id="KW-1185">Reference proteome</keyword>
<keyword evidence="4 7" id="KW-0812">Transmembrane</keyword>
<proteinExistence type="inferred from homology"/>
<dbReference type="RefSeq" id="WP_250580910.1">
    <property type="nucleotide sequence ID" value="NZ_JAMLJN010000003.1"/>
</dbReference>
<evidence type="ECO:0000256" key="3">
    <source>
        <dbReference type="ARBA" id="ARBA00022679"/>
    </source>
</evidence>
<dbReference type="NCBIfam" id="TIGR03025">
    <property type="entry name" value="EPS_sugtrans"/>
    <property type="match status" value="1"/>
</dbReference>
<dbReference type="InterPro" id="IPR003362">
    <property type="entry name" value="Bact_transf"/>
</dbReference>
<name>A0ABT0TFJ8_9FLAO</name>
<dbReference type="Pfam" id="PF02397">
    <property type="entry name" value="Bac_transf"/>
    <property type="match status" value="1"/>
</dbReference>
<evidence type="ECO:0000256" key="1">
    <source>
        <dbReference type="ARBA" id="ARBA00004141"/>
    </source>
</evidence>
<feature type="domain" description="Bacterial sugar transferase" evidence="8">
    <location>
        <begin position="274"/>
        <end position="455"/>
    </location>
</feature>
<evidence type="ECO:0000256" key="7">
    <source>
        <dbReference type="SAM" id="Phobius"/>
    </source>
</evidence>
<comment type="subcellular location">
    <subcellularLocation>
        <location evidence="1">Membrane</location>
        <topology evidence="1">Multi-pass membrane protein</topology>
    </subcellularLocation>
</comment>
<feature type="transmembrane region" description="Helical" evidence="7">
    <location>
        <begin position="50"/>
        <end position="71"/>
    </location>
</feature>
<dbReference type="InterPro" id="IPR017475">
    <property type="entry name" value="EPS_sugar_tfrase"/>
</dbReference>
<evidence type="ECO:0000256" key="2">
    <source>
        <dbReference type="ARBA" id="ARBA00006464"/>
    </source>
</evidence>
<dbReference type="Gene3D" id="3.40.50.720">
    <property type="entry name" value="NAD(P)-binding Rossmann-like Domain"/>
    <property type="match status" value="1"/>
</dbReference>
<comment type="caution">
    <text evidence="9">The sequence shown here is derived from an EMBL/GenBank/DDBJ whole genome shotgun (WGS) entry which is preliminary data.</text>
</comment>
<dbReference type="PANTHER" id="PTHR30576">
    <property type="entry name" value="COLANIC BIOSYNTHESIS UDP-GLUCOSE LIPID CARRIER TRANSFERASE"/>
    <property type="match status" value="1"/>
</dbReference>
<evidence type="ECO:0000259" key="8">
    <source>
        <dbReference type="Pfam" id="PF02397"/>
    </source>
</evidence>
<sequence length="460" mass="53844">MNSFKNIHFEISERKILLRILDVLFPIIAFFFVAHFFVIDYFVMTLQRPIALLVFSLYLMLFGTVFEMYHLQNASSWLQITRSVVLTTSVTVLFYLLTPFYTPVLPSNRLQILVFFFSVLFSLLLWRYLYIQFLASNRFVKKVLFIGLSSEMEVLVAELNKFNPHYKIMGFIAVDKAPMSCSIPLVAEAELEEFVRKNFISEIVVTHVKNKMTSPDLYNQLLRFLENGVVIRKYSQVYEHSTYRLPIHFDDREFYKFFPFSRSNQNKLYVYFSRILDIVFSLIGLMGFFAISPIIWAVNLFANKGSFFYTQERVGKNGIPFTIYKMRTMVKNAEENGAVFAVLNDSRITPFGKFLRKTRLDELPQFINVLKGDMAIIGPRPERPIFVNQIANVIPLYQTRHVIKPGLTGWAQVNHPYGSSLDDSLMKLRYDLYYIKHRSIFLDIDILVKTMSTVLFFRGQ</sequence>
<accession>A0ABT0TFJ8</accession>
<comment type="similarity">
    <text evidence="2">Belongs to the bacterial sugar transferase family.</text>
</comment>
<protein>
    <submittedName>
        <fullName evidence="9">Exopolysaccharide biosynthesis polyprenyl glycosylphosphotransferase</fullName>
    </submittedName>
</protein>
<dbReference type="Proteomes" id="UP001203342">
    <property type="component" value="Unassembled WGS sequence"/>
</dbReference>
<feature type="transmembrane region" description="Helical" evidence="7">
    <location>
        <begin position="275"/>
        <end position="298"/>
    </location>
</feature>
<feature type="transmembrane region" description="Helical" evidence="7">
    <location>
        <begin position="83"/>
        <end position="104"/>
    </location>
</feature>
<keyword evidence="5 7" id="KW-1133">Transmembrane helix</keyword>
<feature type="transmembrane region" description="Helical" evidence="7">
    <location>
        <begin position="110"/>
        <end position="129"/>
    </location>
</feature>
<keyword evidence="6 7" id="KW-0472">Membrane</keyword>
<dbReference type="PANTHER" id="PTHR30576:SF0">
    <property type="entry name" value="UNDECAPRENYL-PHOSPHATE N-ACETYLGALACTOSAMINYL 1-PHOSPHATE TRANSFERASE-RELATED"/>
    <property type="match status" value="1"/>
</dbReference>
<organism evidence="9 10">
    <name type="scientific">Flavobacterium fragile</name>
    <dbReference type="NCBI Taxonomy" id="2949085"/>
    <lineage>
        <taxon>Bacteria</taxon>
        <taxon>Pseudomonadati</taxon>
        <taxon>Bacteroidota</taxon>
        <taxon>Flavobacteriia</taxon>
        <taxon>Flavobacteriales</taxon>
        <taxon>Flavobacteriaceae</taxon>
        <taxon>Flavobacterium</taxon>
    </lineage>
</organism>
<evidence type="ECO:0000313" key="10">
    <source>
        <dbReference type="Proteomes" id="UP001203342"/>
    </source>
</evidence>
<feature type="transmembrane region" description="Helical" evidence="7">
    <location>
        <begin position="20"/>
        <end position="44"/>
    </location>
</feature>